<evidence type="ECO:0000259" key="12">
    <source>
        <dbReference type="PROSITE" id="PS50111"/>
    </source>
</evidence>
<evidence type="ECO:0000256" key="1">
    <source>
        <dbReference type="ARBA" id="ARBA00004651"/>
    </source>
</evidence>
<dbReference type="KEGG" id="por:APT59_15255"/>
<keyword evidence="5 11" id="KW-0812">Transmembrane</keyword>
<proteinExistence type="inferred from homology"/>
<organism evidence="15 16">
    <name type="scientific">Pseudomonas oryzihabitans</name>
    <dbReference type="NCBI Taxonomy" id="47885"/>
    <lineage>
        <taxon>Bacteria</taxon>
        <taxon>Pseudomonadati</taxon>
        <taxon>Pseudomonadota</taxon>
        <taxon>Gammaproteobacteria</taxon>
        <taxon>Pseudomonadales</taxon>
        <taxon>Pseudomonadaceae</taxon>
        <taxon>Pseudomonas</taxon>
    </lineage>
</organism>
<dbReference type="OrthoDB" id="7028502at2"/>
<dbReference type="Pfam" id="PF00015">
    <property type="entry name" value="MCPsignal"/>
    <property type="match status" value="1"/>
</dbReference>
<comment type="subcellular location">
    <subcellularLocation>
        <location evidence="1">Cell membrane</location>
        <topology evidence="1">Multi-pass membrane protein</topology>
    </subcellularLocation>
</comment>
<evidence type="ECO:0000256" key="10">
    <source>
        <dbReference type="PROSITE-ProRule" id="PRU00284"/>
    </source>
</evidence>
<evidence type="ECO:0000256" key="4">
    <source>
        <dbReference type="ARBA" id="ARBA00022500"/>
    </source>
</evidence>
<sequence>MEGIARYRLANWRTATKLAVGFGLVLLLTLVVALQGGLALKDVEHRFGSLRDMAAINRQVMQVRALEQGFRLTGEAAQAEHLRQALPAVLDRLGQLATELGTAHAADLDAAREATKAYGTAFADFERLNTSRRLAMEGAAFLVEGAANSLDILQSGLLDDGAYALKESEGKQGAELLNLSQQVGELYRLMLKSLDEAQARASKTTVDDQPLPSASAALDLLAKVEPQLSDPAYSSVIQDVSTNIKEFIRRLGDYAAALAQEQTAGARMTSLAETAVQRVDALYGQQEAELQAMMTKRLLTIGGVALLALVVGALAALIITLAIVRPLRKVIAAAERIAQGQLDVELIVDRGDEIGQLQRSSASMVAALRGMVLQLQNGIGRLGQSAAALAEQARDAQQGVTRQREETDQVAAAMAELAATAQGVAADAEAAAGAGDQAERQVNDGQAVIGRSLAGIETLGVDVQAAAERLHNVSRDSQAISSVLDVIKAVAEQTNLLALNAAIEAARAGDQGRGFAVVADEVRALARRTQQSSIEIEQLIVVLQKGSGEAVERMQQSETLLAGTLDSAGETRRAFAGIATAVASIQQKNQQIAAAAVQQSGVAEEVAVNVTRIRDGADRSSQAMAATASASRELAELGDELSRLVQRFHV</sequence>
<dbReference type="GO" id="GO:0005886">
    <property type="term" value="C:plasma membrane"/>
    <property type="evidence" value="ECO:0007669"/>
    <property type="project" value="UniProtKB-SubCell"/>
</dbReference>
<dbReference type="InterPro" id="IPR004089">
    <property type="entry name" value="MCPsignal_dom"/>
</dbReference>
<dbReference type="FunFam" id="1.10.287.950:FF:000001">
    <property type="entry name" value="Methyl-accepting chemotaxis sensory transducer"/>
    <property type="match status" value="1"/>
</dbReference>
<feature type="domain" description="Methyl-accepting transducer" evidence="12">
    <location>
        <begin position="378"/>
        <end position="614"/>
    </location>
</feature>
<evidence type="ECO:0000313" key="16">
    <source>
        <dbReference type="Proteomes" id="UP000064137"/>
    </source>
</evidence>
<evidence type="ECO:0000256" key="2">
    <source>
        <dbReference type="ARBA" id="ARBA00022475"/>
    </source>
</evidence>
<gene>
    <name evidence="15" type="ORF">APT59_15255</name>
</gene>
<keyword evidence="3" id="KW-0488">Methylation</keyword>
<dbReference type="Gene3D" id="6.10.340.10">
    <property type="match status" value="1"/>
</dbReference>
<evidence type="ECO:0000256" key="7">
    <source>
        <dbReference type="ARBA" id="ARBA00023136"/>
    </source>
</evidence>
<evidence type="ECO:0000313" key="15">
    <source>
        <dbReference type="EMBL" id="ALZ85485.1"/>
    </source>
</evidence>
<comment type="similarity">
    <text evidence="9">Belongs to the methyl-accepting chemotaxis (MCP) protein family.</text>
</comment>
<dbReference type="SMART" id="SM00304">
    <property type="entry name" value="HAMP"/>
    <property type="match status" value="2"/>
</dbReference>
<dbReference type="Proteomes" id="UP000064137">
    <property type="component" value="Chromosome"/>
</dbReference>
<dbReference type="Gene3D" id="1.10.287.950">
    <property type="entry name" value="Methyl-accepting chemotaxis protein"/>
    <property type="match status" value="1"/>
</dbReference>
<keyword evidence="7 11" id="KW-0472">Membrane</keyword>
<dbReference type="SMART" id="SM00283">
    <property type="entry name" value="MA"/>
    <property type="match status" value="1"/>
</dbReference>
<keyword evidence="2" id="KW-1003">Cell membrane</keyword>
<dbReference type="InterPro" id="IPR003660">
    <property type="entry name" value="HAMP_dom"/>
</dbReference>
<evidence type="ECO:0000256" key="5">
    <source>
        <dbReference type="ARBA" id="ARBA00022692"/>
    </source>
</evidence>
<dbReference type="PROSITE" id="PS50885">
    <property type="entry name" value="HAMP"/>
    <property type="match status" value="1"/>
</dbReference>
<evidence type="ECO:0000259" key="14">
    <source>
        <dbReference type="PROSITE" id="PS51753"/>
    </source>
</evidence>
<dbReference type="GO" id="GO:0007165">
    <property type="term" value="P:signal transduction"/>
    <property type="evidence" value="ECO:0007669"/>
    <property type="project" value="UniProtKB-KW"/>
</dbReference>
<keyword evidence="8 10" id="KW-0807">Transducer</keyword>
<dbReference type="PANTHER" id="PTHR32089">
    <property type="entry name" value="METHYL-ACCEPTING CHEMOTAXIS PROTEIN MCPB"/>
    <property type="match status" value="1"/>
</dbReference>
<protein>
    <submittedName>
        <fullName evidence="15">Chemotaxis protein</fullName>
    </submittedName>
</protein>
<dbReference type="Gene3D" id="1.20.1440.210">
    <property type="match status" value="1"/>
</dbReference>
<evidence type="ECO:0000259" key="13">
    <source>
        <dbReference type="PROSITE" id="PS50885"/>
    </source>
</evidence>
<dbReference type="PROSITE" id="PS50111">
    <property type="entry name" value="CHEMOTAXIS_TRANSDUC_2"/>
    <property type="match status" value="1"/>
</dbReference>
<dbReference type="GO" id="GO:0006935">
    <property type="term" value="P:chemotaxis"/>
    <property type="evidence" value="ECO:0007669"/>
    <property type="project" value="UniProtKB-KW"/>
</dbReference>
<dbReference type="SUPFAM" id="SSF58104">
    <property type="entry name" value="Methyl-accepting chemotaxis protein (MCP) signaling domain"/>
    <property type="match status" value="1"/>
</dbReference>
<dbReference type="PROSITE" id="PS51753">
    <property type="entry name" value="HBM"/>
    <property type="match status" value="1"/>
</dbReference>
<name>A0A0U4WTI7_9PSED</name>
<dbReference type="CDD" id="cd06225">
    <property type="entry name" value="HAMP"/>
    <property type="match status" value="1"/>
</dbReference>
<keyword evidence="4" id="KW-0145">Chemotaxis</keyword>
<evidence type="ECO:0000256" key="11">
    <source>
        <dbReference type="SAM" id="Phobius"/>
    </source>
</evidence>
<feature type="domain" description="HAMP" evidence="13">
    <location>
        <begin position="321"/>
        <end position="373"/>
    </location>
</feature>
<evidence type="ECO:0000256" key="6">
    <source>
        <dbReference type="ARBA" id="ARBA00022989"/>
    </source>
</evidence>
<dbReference type="PANTHER" id="PTHR32089:SF120">
    <property type="entry name" value="METHYL-ACCEPTING CHEMOTAXIS PROTEIN TLPQ"/>
    <property type="match status" value="1"/>
</dbReference>
<dbReference type="Pfam" id="PF00672">
    <property type="entry name" value="HAMP"/>
    <property type="match status" value="1"/>
</dbReference>
<reference evidence="15 16" key="1">
    <citation type="submission" date="2016-01" db="EMBL/GenBank/DDBJ databases">
        <title>Annotation of Pseudomonas oryzihabitans USDA-ARS-USMARC-56511.</title>
        <authorList>
            <person name="Harhay G.P."/>
            <person name="Harhay D.M."/>
            <person name="Smith T.P.L."/>
            <person name="Bono J.L."/>
            <person name="Heaton M.P."/>
            <person name="Clawson M.L."/>
            <person name="Chitko-Mckown C.G."/>
            <person name="Capik S.F."/>
            <person name="DeDonder K.D."/>
            <person name="Apley M.D."/>
            <person name="Lubbers B.V."/>
            <person name="White B.J."/>
            <person name="Larson R.L."/>
        </authorList>
    </citation>
    <scope>NUCLEOTIDE SEQUENCE [LARGE SCALE GENOMIC DNA]</scope>
    <source>
        <strain evidence="15 16">USDA-ARS-USMARC-56511</strain>
    </source>
</reference>
<evidence type="ECO:0000256" key="9">
    <source>
        <dbReference type="ARBA" id="ARBA00029447"/>
    </source>
</evidence>
<feature type="domain" description="HBM" evidence="14">
    <location>
        <begin position="45"/>
        <end position="294"/>
    </location>
</feature>
<accession>A0A0U4WTI7</accession>
<dbReference type="AlphaFoldDB" id="A0A0U4WTI7"/>
<evidence type="ECO:0000256" key="8">
    <source>
        <dbReference type="ARBA" id="ARBA00023224"/>
    </source>
</evidence>
<dbReference type="InterPro" id="IPR032255">
    <property type="entry name" value="HBM"/>
</dbReference>
<dbReference type="SMART" id="SM01358">
    <property type="entry name" value="HBM"/>
    <property type="match status" value="1"/>
</dbReference>
<evidence type="ECO:0000256" key="3">
    <source>
        <dbReference type="ARBA" id="ARBA00022481"/>
    </source>
</evidence>
<feature type="transmembrane region" description="Helical" evidence="11">
    <location>
        <begin position="298"/>
        <end position="324"/>
    </location>
</feature>
<dbReference type="EMBL" id="CP013987">
    <property type="protein sequence ID" value="ALZ85485.1"/>
    <property type="molecule type" value="Genomic_DNA"/>
</dbReference>
<keyword evidence="6 11" id="KW-1133">Transmembrane helix</keyword>